<dbReference type="RefSeq" id="WP_310884834.1">
    <property type="nucleotide sequence ID" value="NZ_CP121646.1"/>
</dbReference>
<name>A0ABY8J6R9_9BRAD</name>
<dbReference type="EMBL" id="CP121646">
    <property type="protein sequence ID" value="WFU61239.1"/>
    <property type="molecule type" value="Genomic_DNA"/>
</dbReference>
<keyword evidence="4" id="KW-1185">Reference proteome</keyword>
<organism evidence="3 4">
    <name type="scientific">Bradyrhizobium brasilense</name>
    <dbReference type="NCBI Taxonomy" id="1419277"/>
    <lineage>
        <taxon>Bacteria</taxon>
        <taxon>Pseudomonadati</taxon>
        <taxon>Pseudomonadota</taxon>
        <taxon>Alphaproteobacteria</taxon>
        <taxon>Hyphomicrobiales</taxon>
        <taxon>Nitrobacteraceae</taxon>
        <taxon>Bradyrhizobium</taxon>
    </lineage>
</organism>
<reference evidence="3 4" key="1">
    <citation type="submission" date="2023-04" db="EMBL/GenBank/DDBJ databases">
        <title>Australian commercial rhizobial inoculants.</title>
        <authorList>
            <person name="Kohlmeier M.G."/>
            <person name="O'Hara G.W."/>
            <person name="Colombi E."/>
            <person name="Ramsay J.P."/>
            <person name="Terpolilli J."/>
        </authorList>
    </citation>
    <scope>NUCLEOTIDE SEQUENCE [LARGE SCALE GENOMIC DNA]</scope>
    <source>
        <strain evidence="3 4">CB627</strain>
    </source>
</reference>
<dbReference type="SUPFAM" id="SSF52009">
    <property type="entry name" value="Phosphohistidine domain"/>
    <property type="match status" value="1"/>
</dbReference>
<dbReference type="PANTHER" id="PTHR22931">
    <property type="entry name" value="PHOSPHOENOLPYRUVATE DIKINASE-RELATED"/>
    <property type="match status" value="1"/>
</dbReference>
<evidence type="ECO:0000313" key="3">
    <source>
        <dbReference type="EMBL" id="WFU61239.1"/>
    </source>
</evidence>
<dbReference type="InterPro" id="IPR010121">
    <property type="entry name" value="Pyruvate_phosphate_dikinase"/>
</dbReference>
<evidence type="ECO:0000259" key="2">
    <source>
        <dbReference type="Pfam" id="PF01326"/>
    </source>
</evidence>
<dbReference type="InterPro" id="IPR013815">
    <property type="entry name" value="ATP_grasp_subdomain_1"/>
</dbReference>
<dbReference type="InterPro" id="IPR036637">
    <property type="entry name" value="Phosphohistidine_dom_sf"/>
</dbReference>
<accession>A0ABY8J6R9</accession>
<dbReference type="Pfam" id="PF01326">
    <property type="entry name" value="PPDK_N"/>
    <property type="match status" value="1"/>
</dbReference>
<evidence type="ECO:0000259" key="1">
    <source>
        <dbReference type="Pfam" id="PF00391"/>
    </source>
</evidence>
<dbReference type="Proteomes" id="UP001221546">
    <property type="component" value="Chromosome"/>
</dbReference>
<protein>
    <submittedName>
        <fullName evidence="3">Pyruvate, phosphate dikinase</fullName>
        <ecNumber evidence="3">2.7.9.1</ecNumber>
    </submittedName>
</protein>
<keyword evidence="3" id="KW-0808">Transferase</keyword>
<feature type="domain" description="Pyruvate phosphate dikinase AMP/ATP-binding" evidence="2">
    <location>
        <begin position="69"/>
        <end position="290"/>
    </location>
</feature>
<proteinExistence type="predicted"/>
<dbReference type="Gene3D" id="3.30.1490.20">
    <property type="entry name" value="ATP-grasp fold, A domain"/>
    <property type="match status" value="1"/>
</dbReference>
<dbReference type="NCBIfam" id="NF004531">
    <property type="entry name" value="PRK05878.1"/>
    <property type="match status" value="1"/>
</dbReference>
<sequence>MTASMMGDSFVRDVTAGDVEDAMRFGGKASGLAKMARAGIPIPPAFVIGVEGFHQFRANGGKIGQQLLTQAHEAIRGLETQTGRLFGDKNRPLLISVRSGAPVSMPGMMDTVLNLGLTSASALKLASGPGGSDFALDTWLRFWRMFSDIVLGLDPAELMKAVKAPEAAARKDLNQASFDSLERSILDHIEAEGESVSSDPLRQLEQAIEAVFRSWDSARAKAYRKHHEISHDLGTAVTIQAMVFGNADDNSGSGVAFTRNPNDGRKALYGEYLIGRQGEDLVSGTHTPIDLSDSKALDPALREAFERHSKTLEALYVDAVDIEFTVEARKLYFLQVRPAKRTAAAAIKIAEDLVEEGAIDRDTALSRVTPDQVRKVSRPAFDDEDLERATLVAQGLGSSPGHACGAAVLDADRAADRALAGENVILLRPTTSPQDIRGMLAANGIITARGGALSHAAVVSRALDRPCIVGCDAIDVDLNRKTFTIAGKTYPEGTQISMDGSTGKVFAGALKLKAAGAGLPSLKNLLHWADERSRATVWTSPKSSEELTESVNAGVRAGNLVSITDLIIANGSVAKFVELTAAAGRTDSLRGVADGIRSIVHDACSSALAGASDIPLWLRLPRVSSDRARRLIDNWEELPAGFFLPLGSSSYLQAIMDGISAAANGKEVGVLIGGISCAAELGAFQQKAKRTGLSAGAVINNVMALDNVLHFVESGAPIWIDVADIVRTVCGFPIEVQQSLDVLDQYAKEELIPANPFRKLPVYVTDLLVAAASAADQGAPLGVEGSGMPGEMLAKLHQMGFRRFVVPVGRRDELRFVLGR</sequence>
<dbReference type="Gene3D" id="3.30.470.20">
    <property type="entry name" value="ATP-grasp fold, B domain"/>
    <property type="match status" value="1"/>
</dbReference>
<dbReference type="Gene3D" id="1.20.80.30">
    <property type="match status" value="1"/>
</dbReference>
<dbReference type="Pfam" id="PF00391">
    <property type="entry name" value="PEP-utilizers"/>
    <property type="match status" value="1"/>
</dbReference>
<feature type="domain" description="PEP-utilising enzyme mobile" evidence="1">
    <location>
        <begin position="422"/>
        <end position="503"/>
    </location>
</feature>
<dbReference type="EC" id="2.7.9.1" evidence="3"/>
<dbReference type="PIRSF" id="PIRSF000853">
    <property type="entry name" value="PPDK"/>
    <property type="match status" value="1"/>
</dbReference>
<dbReference type="PANTHER" id="PTHR22931:SF9">
    <property type="entry name" value="PYRUVATE, PHOSPHATE DIKINASE 1, CHLOROPLASTIC"/>
    <property type="match status" value="1"/>
</dbReference>
<keyword evidence="3" id="KW-0670">Pyruvate</keyword>
<dbReference type="Gene3D" id="1.10.189.10">
    <property type="entry name" value="Pyruvate Phosphate Dikinase, domain 2"/>
    <property type="match status" value="1"/>
</dbReference>
<evidence type="ECO:0000313" key="4">
    <source>
        <dbReference type="Proteomes" id="UP001221546"/>
    </source>
</evidence>
<dbReference type="InterPro" id="IPR002192">
    <property type="entry name" value="PPDK_AMP/ATP-bd"/>
</dbReference>
<gene>
    <name evidence="3" type="ORF">QA636_27445</name>
</gene>
<dbReference type="SUPFAM" id="SSF56059">
    <property type="entry name" value="Glutathione synthetase ATP-binding domain-like"/>
    <property type="match status" value="1"/>
</dbReference>
<dbReference type="GO" id="GO:0050242">
    <property type="term" value="F:pyruvate, phosphate dikinase activity"/>
    <property type="evidence" value="ECO:0007669"/>
    <property type="project" value="UniProtKB-EC"/>
</dbReference>
<dbReference type="Gene3D" id="3.50.30.10">
    <property type="entry name" value="Phosphohistidine domain"/>
    <property type="match status" value="1"/>
</dbReference>
<dbReference type="InterPro" id="IPR008279">
    <property type="entry name" value="PEP-util_enz_mobile_dom"/>
</dbReference>